<feature type="transmembrane region" description="Helical" evidence="6">
    <location>
        <begin position="34"/>
        <end position="53"/>
    </location>
</feature>
<feature type="transmembrane region" description="Helical" evidence="6">
    <location>
        <begin position="88"/>
        <end position="107"/>
    </location>
</feature>
<feature type="transmembrane region" description="Helical" evidence="6">
    <location>
        <begin position="267"/>
        <end position="285"/>
    </location>
</feature>
<comment type="caution">
    <text evidence="7">The sequence shown here is derived from an EMBL/GenBank/DDBJ whole genome shotgun (WGS) entry which is preliminary data.</text>
</comment>
<dbReference type="EMBL" id="PCWN01000011">
    <property type="protein sequence ID" value="PIR03665.1"/>
    <property type="molecule type" value="Genomic_DNA"/>
</dbReference>
<evidence type="ECO:0000256" key="2">
    <source>
        <dbReference type="ARBA" id="ARBA00022475"/>
    </source>
</evidence>
<reference evidence="7 8" key="1">
    <citation type="submission" date="2017-09" db="EMBL/GenBank/DDBJ databases">
        <title>Depth-based differentiation of microbial function through sediment-hosted aquifers and enrichment of novel symbionts in the deep terrestrial subsurface.</title>
        <authorList>
            <person name="Probst A.J."/>
            <person name="Ladd B."/>
            <person name="Jarett J.K."/>
            <person name="Geller-Mcgrath D.E."/>
            <person name="Sieber C.M."/>
            <person name="Emerson J.B."/>
            <person name="Anantharaman K."/>
            <person name="Thomas B.C."/>
            <person name="Malmstrom R."/>
            <person name="Stieglmeier M."/>
            <person name="Klingl A."/>
            <person name="Woyke T."/>
            <person name="Ryan C.M."/>
            <person name="Banfield J.F."/>
        </authorList>
    </citation>
    <scope>NUCLEOTIDE SEQUENCE [LARGE SCALE GENOMIC DNA]</scope>
    <source>
        <strain evidence="7">CG11_big_fil_rev_8_21_14_0_20_39_34</strain>
    </source>
</reference>
<keyword evidence="2" id="KW-1003">Cell membrane</keyword>
<dbReference type="PANTHER" id="PTHR30482">
    <property type="entry name" value="HIGH-AFFINITY BRANCHED-CHAIN AMINO ACID TRANSPORT SYSTEM PERMEASE"/>
    <property type="match status" value="1"/>
</dbReference>
<evidence type="ECO:0000313" key="7">
    <source>
        <dbReference type="EMBL" id="PIR03665.1"/>
    </source>
</evidence>
<organism evidence="7 8">
    <name type="scientific">Candidatus Magasanikbacteria bacterium CG11_big_fil_rev_8_21_14_0_20_39_34</name>
    <dbReference type="NCBI Taxonomy" id="1974653"/>
    <lineage>
        <taxon>Bacteria</taxon>
        <taxon>Candidatus Magasanikiibacteriota</taxon>
    </lineage>
</organism>
<feature type="transmembrane region" description="Helical" evidence="6">
    <location>
        <begin position="136"/>
        <end position="154"/>
    </location>
</feature>
<keyword evidence="4 6" id="KW-1133">Transmembrane helix</keyword>
<protein>
    <submittedName>
        <fullName evidence="7">Branched-chain amino acid ABC transporter permease</fullName>
    </submittedName>
</protein>
<comment type="subcellular location">
    <subcellularLocation>
        <location evidence="1">Cell membrane</location>
        <topology evidence="1">Multi-pass membrane protein</topology>
    </subcellularLocation>
</comment>
<dbReference type="GO" id="GO:0015658">
    <property type="term" value="F:branched-chain amino acid transmembrane transporter activity"/>
    <property type="evidence" value="ECO:0007669"/>
    <property type="project" value="InterPro"/>
</dbReference>
<dbReference type="CDD" id="cd06581">
    <property type="entry name" value="TM_PBP1_LivM_like"/>
    <property type="match status" value="1"/>
</dbReference>
<dbReference type="Proteomes" id="UP000229600">
    <property type="component" value="Unassembled WGS sequence"/>
</dbReference>
<evidence type="ECO:0000256" key="1">
    <source>
        <dbReference type="ARBA" id="ARBA00004651"/>
    </source>
</evidence>
<proteinExistence type="predicted"/>
<evidence type="ECO:0000313" key="8">
    <source>
        <dbReference type="Proteomes" id="UP000229600"/>
    </source>
</evidence>
<dbReference type="InterPro" id="IPR001851">
    <property type="entry name" value="ABC_transp_permease"/>
</dbReference>
<feature type="transmembrane region" description="Helical" evidence="6">
    <location>
        <begin position="185"/>
        <end position="207"/>
    </location>
</feature>
<evidence type="ECO:0000256" key="3">
    <source>
        <dbReference type="ARBA" id="ARBA00022692"/>
    </source>
</evidence>
<dbReference type="PANTHER" id="PTHR30482:SF10">
    <property type="entry name" value="HIGH-AFFINITY BRANCHED-CHAIN AMINO ACID TRANSPORT PROTEIN BRAE"/>
    <property type="match status" value="1"/>
</dbReference>
<feature type="transmembrane region" description="Helical" evidence="6">
    <location>
        <begin position="6"/>
        <end position="27"/>
    </location>
</feature>
<dbReference type="AlphaFoldDB" id="A0A2H0N6C6"/>
<evidence type="ECO:0000256" key="5">
    <source>
        <dbReference type="ARBA" id="ARBA00023136"/>
    </source>
</evidence>
<dbReference type="InterPro" id="IPR043428">
    <property type="entry name" value="LivM-like"/>
</dbReference>
<keyword evidence="3 6" id="KW-0812">Transmembrane</keyword>
<name>A0A2H0N6C6_9BACT</name>
<accession>A0A2H0N6C6</accession>
<evidence type="ECO:0000256" key="6">
    <source>
        <dbReference type="SAM" id="Phobius"/>
    </source>
</evidence>
<evidence type="ECO:0000256" key="4">
    <source>
        <dbReference type="ARBA" id="ARBA00022989"/>
    </source>
</evidence>
<feature type="transmembrane region" description="Helical" evidence="6">
    <location>
        <begin position="219"/>
        <end position="247"/>
    </location>
</feature>
<sequence>MFSTYFIHLAVIITIFIILAVSLNLVLGYTGMINLGHIAFYGIGAYASAILTISHQFNFLLAVFCGGLIASACGWFLTVITNRLKGDYFALGTMGFSFVSYAFFLNWTSLTRGPLGIPGIPRPKIFGYIIRTNGEYLLFSLLVAILVILFLYLLTRSRYGKLLEAVRDDVVGVQMLGKNIFRLKYQAMMISAFIAAIAGALYGHYISFIDPSTFYLNDIVIVLTIVIVGGLASLRGSIVGALIITLIPEALRFVQMPPSMIGPMRQIVYALLLILILMYRPKGLFGRVDLE</sequence>
<dbReference type="GO" id="GO:0005886">
    <property type="term" value="C:plasma membrane"/>
    <property type="evidence" value="ECO:0007669"/>
    <property type="project" value="UniProtKB-SubCell"/>
</dbReference>
<feature type="transmembrane region" description="Helical" evidence="6">
    <location>
        <begin position="59"/>
        <end position="81"/>
    </location>
</feature>
<dbReference type="Pfam" id="PF02653">
    <property type="entry name" value="BPD_transp_2"/>
    <property type="match status" value="1"/>
</dbReference>
<gene>
    <name evidence="7" type="ORF">COV59_05785</name>
</gene>
<keyword evidence="5 6" id="KW-0472">Membrane</keyword>